<accession>A0A7V7RL57</accession>
<dbReference type="InterPro" id="IPR006076">
    <property type="entry name" value="FAD-dep_OxRdtase"/>
</dbReference>
<dbReference type="AlphaFoldDB" id="A0A7V7RL57"/>
<dbReference type="RefSeq" id="WP_151573724.1">
    <property type="nucleotide sequence ID" value="NZ_WBOT01000003.1"/>
</dbReference>
<keyword evidence="3" id="KW-1185">Reference proteome</keyword>
<proteinExistence type="predicted"/>
<dbReference type="PANTHER" id="PTHR13847">
    <property type="entry name" value="SARCOSINE DEHYDROGENASE-RELATED"/>
    <property type="match status" value="1"/>
</dbReference>
<evidence type="ECO:0000313" key="2">
    <source>
        <dbReference type="EMBL" id="KAB2332409.1"/>
    </source>
</evidence>
<comment type="caution">
    <text evidence="2">The sequence shown here is derived from an EMBL/GenBank/DDBJ whole genome shotgun (WGS) entry which is preliminary data.</text>
</comment>
<dbReference type="OrthoDB" id="571248at2"/>
<name>A0A7V7RL57_9BACI</name>
<organism evidence="2 3">
    <name type="scientific">Bacillus mesophilum</name>
    <dbReference type="NCBI Taxonomy" id="1071718"/>
    <lineage>
        <taxon>Bacteria</taxon>
        <taxon>Bacillati</taxon>
        <taxon>Bacillota</taxon>
        <taxon>Bacilli</taxon>
        <taxon>Bacillales</taxon>
        <taxon>Bacillaceae</taxon>
        <taxon>Bacillus</taxon>
    </lineage>
</organism>
<evidence type="ECO:0000259" key="1">
    <source>
        <dbReference type="Pfam" id="PF01266"/>
    </source>
</evidence>
<feature type="domain" description="FAD dependent oxidoreductase" evidence="1">
    <location>
        <begin position="30"/>
        <end position="384"/>
    </location>
</feature>
<gene>
    <name evidence="2" type="ORF">F7732_09900</name>
</gene>
<dbReference type="GO" id="GO:0005737">
    <property type="term" value="C:cytoplasm"/>
    <property type="evidence" value="ECO:0007669"/>
    <property type="project" value="TreeGrafter"/>
</dbReference>
<dbReference type="Gene3D" id="3.30.9.10">
    <property type="entry name" value="D-Amino Acid Oxidase, subunit A, domain 2"/>
    <property type="match status" value="1"/>
</dbReference>
<dbReference type="Pfam" id="PF01266">
    <property type="entry name" value="DAO"/>
    <property type="match status" value="1"/>
</dbReference>
<protein>
    <submittedName>
        <fullName evidence="2">FAD-binding oxidoreductase</fullName>
    </submittedName>
</protein>
<reference evidence="2 3" key="1">
    <citation type="journal article" date="2014" name="Arch. Microbiol.">
        <title>Bacillus mesophilum sp. nov., strain IITR-54T, a novel 4-chlorobiphenyl dechlorinating bacterium.</title>
        <authorList>
            <person name="Manickam N."/>
            <person name="Singh N.K."/>
            <person name="Bajaj A."/>
            <person name="Kumar R.M."/>
            <person name="Kaur G."/>
            <person name="Kaur N."/>
            <person name="Bala M."/>
            <person name="Kumar A."/>
            <person name="Mayilraj S."/>
        </authorList>
    </citation>
    <scope>NUCLEOTIDE SEQUENCE [LARGE SCALE GENOMIC DNA]</scope>
    <source>
        <strain evidence="2 3">IITR-54</strain>
    </source>
</reference>
<dbReference type="Proteomes" id="UP000441354">
    <property type="component" value="Unassembled WGS sequence"/>
</dbReference>
<dbReference type="PANTHER" id="PTHR13847:SF201">
    <property type="entry name" value="PUTATIBE OXIDOREDUCTASE"/>
    <property type="match status" value="1"/>
</dbReference>
<dbReference type="EMBL" id="WBOT01000003">
    <property type="protein sequence ID" value="KAB2332409.1"/>
    <property type="molecule type" value="Genomic_DNA"/>
</dbReference>
<dbReference type="SUPFAM" id="SSF51905">
    <property type="entry name" value="FAD/NAD(P)-binding domain"/>
    <property type="match status" value="1"/>
</dbReference>
<sequence>MDLHNGKLFWEEITEDIEVKTESQPKSHYDVIIIGGGMSGALSGYILAKEDLRIAIVDKQKMGTGSTLANTGLLQYSNDIMLSELIQQIGKDKAVRFYQLCREAMDQLREVAKEIGSQADFLDRSSFYYASEESHIELLKKEYQALAENGFEVEYLSEEDIRDQYPFTKPAALRTHGDAEVNPFKFNRDILAELSKKENVDLFENIEVTKTKEKDNEIELVTSLGVLKAKHLIFATGYNKSLAFPGTETEINRSYAIATEPIADLSPWKDREMIWETKRPYLYLRTTADGRIIAGGLDEDKSQAPKKERTIEEHAKELQEKVQALFPMFTIEIAYSWGAVFGESADGLPFIGRIPNKERTYCLLGYGGNGTVYSMLGAHILRDLITDQHNPDAEIVQLNRN</sequence>
<evidence type="ECO:0000313" key="3">
    <source>
        <dbReference type="Proteomes" id="UP000441354"/>
    </source>
</evidence>
<dbReference type="Gene3D" id="3.50.50.60">
    <property type="entry name" value="FAD/NAD(P)-binding domain"/>
    <property type="match status" value="1"/>
</dbReference>
<dbReference type="InterPro" id="IPR036188">
    <property type="entry name" value="FAD/NAD-bd_sf"/>
</dbReference>